<feature type="region of interest" description="Disordered" evidence="1">
    <location>
        <begin position="193"/>
        <end position="217"/>
    </location>
</feature>
<comment type="caution">
    <text evidence="2">The sequence shown here is derived from an EMBL/GenBank/DDBJ whole genome shotgun (WGS) entry which is preliminary data.</text>
</comment>
<evidence type="ECO:0000313" key="3">
    <source>
        <dbReference type="Proteomes" id="UP000823405"/>
    </source>
</evidence>
<sequence>MTVEIPLVQKAQRSERIDIGDGLVMRWSISNDADNIADCMALAFRWSGIGELVAEDEDPAPNPWVKAAVKRLMRESCPVMTEFDYAVVENTLAKDGQNPIVACVSLHGVPGFYGDKVSILFGKPEAISSHPGDVIQVISGIPYYYRQFGYEYAIGAQYSRLIDDLTTKLPDLMSEDALLPASLAAEPFTLREAAEEEEKEAKENGEGKDTTKEGEQTLGTAAAALAEIAAVVS</sequence>
<evidence type="ECO:0000256" key="1">
    <source>
        <dbReference type="SAM" id="MobiDB-lite"/>
    </source>
</evidence>
<proteinExistence type="predicted"/>
<feature type="non-terminal residue" evidence="2">
    <location>
        <position position="1"/>
    </location>
</feature>
<dbReference type="Proteomes" id="UP000823405">
    <property type="component" value="Unassembled WGS sequence"/>
</dbReference>
<keyword evidence="3" id="KW-1185">Reference proteome</keyword>
<organism evidence="2 3">
    <name type="scientific">Linnemannia gamsii</name>
    <dbReference type="NCBI Taxonomy" id="64522"/>
    <lineage>
        <taxon>Eukaryota</taxon>
        <taxon>Fungi</taxon>
        <taxon>Fungi incertae sedis</taxon>
        <taxon>Mucoromycota</taxon>
        <taxon>Mortierellomycotina</taxon>
        <taxon>Mortierellomycetes</taxon>
        <taxon>Mortierellales</taxon>
        <taxon>Mortierellaceae</taxon>
        <taxon>Linnemannia</taxon>
    </lineage>
</organism>
<dbReference type="OrthoDB" id="2321175at2759"/>
<dbReference type="AlphaFoldDB" id="A0A9P6R5E1"/>
<protein>
    <submittedName>
        <fullName evidence="2">Uncharacterized protein</fullName>
    </submittedName>
</protein>
<name>A0A9P6R5E1_9FUNG</name>
<accession>A0A9P6R5E1</accession>
<evidence type="ECO:0000313" key="2">
    <source>
        <dbReference type="EMBL" id="KAG0312876.1"/>
    </source>
</evidence>
<dbReference type="EMBL" id="JAAAIN010000571">
    <property type="protein sequence ID" value="KAG0312876.1"/>
    <property type="molecule type" value="Genomic_DNA"/>
</dbReference>
<gene>
    <name evidence="2" type="ORF">BGZ97_010751</name>
</gene>
<reference evidence="2" key="1">
    <citation type="journal article" date="2020" name="Fungal Divers.">
        <title>Resolving the Mortierellaceae phylogeny through synthesis of multi-gene phylogenetics and phylogenomics.</title>
        <authorList>
            <person name="Vandepol N."/>
            <person name="Liber J."/>
            <person name="Desiro A."/>
            <person name="Na H."/>
            <person name="Kennedy M."/>
            <person name="Barry K."/>
            <person name="Grigoriev I.V."/>
            <person name="Miller A.N."/>
            <person name="O'Donnell K."/>
            <person name="Stajich J.E."/>
            <person name="Bonito G."/>
        </authorList>
    </citation>
    <scope>NUCLEOTIDE SEQUENCE</scope>
    <source>
        <strain evidence="2">NVP60</strain>
    </source>
</reference>
<feature type="compositionally biased region" description="Basic and acidic residues" evidence="1">
    <location>
        <begin position="199"/>
        <end position="215"/>
    </location>
</feature>